<proteinExistence type="inferred from homology"/>
<comment type="subcellular location">
    <subcellularLocation>
        <location evidence="2">Cytoplasm</location>
    </subcellularLocation>
    <subcellularLocation>
        <location evidence="1">Nucleus</location>
    </subcellularLocation>
</comment>
<sequence length="288" mass="31996">MIMDGLEALPRADQQFNLSFESFKAPSSMIGPEAVAGDDPLHTPASTTAELITFFATDAIIPDPVPISAEALPDLSGGSRLSYRGTFTAAAAWPPCPPEPPGFFEPSVPVAPDSFVGSLDGFKPTGVFEDTKYPPWGEPREEGPSATLAEYNQATSKGHEILSQAYQNSPIPLRLVPVKPRKYPNRPSKTPVHERPYACPIEGCDRRFSRSDELTRHIRIHTGQKPFQCRICMRSFSRSDHLTTHIRTHTGEKPFSCDICGRKFARSDEKKRHAKVHLKHRLKKEHPC</sequence>
<dbReference type="PROSITE" id="PS00028">
    <property type="entry name" value="ZINC_FINGER_C2H2_1"/>
    <property type="match status" value="3"/>
</dbReference>
<keyword evidence="7 13" id="KW-0863">Zinc-finger</keyword>
<evidence type="ECO:0000256" key="12">
    <source>
        <dbReference type="ARBA" id="ARBA00023242"/>
    </source>
</evidence>
<evidence type="ECO:0000256" key="10">
    <source>
        <dbReference type="ARBA" id="ARBA00023125"/>
    </source>
</evidence>
<reference evidence="15" key="1">
    <citation type="submission" date="2018-03" db="EMBL/GenBank/DDBJ databases">
        <title>The relapsing fever spirochete Borrelia turicatae persists in the highly oxidative environment of its soft-bodied tick vector.</title>
        <authorList>
            <person name="Bourret T.J."/>
            <person name="Boyle W.K."/>
            <person name="Valenzuela J.G."/>
            <person name="Oliveira F."/>
            <person name="Lopez J.E."/>
        </authorList>
    </citation>
    <scope>NUCLEOTIDE SEQUENCE</scope>
    <source>
        <strain evidence="15">Kansas strain/isolate</strain>
        <tissue evidence="15">Salivary glands</tissue>
    </source>
</reference>
<dbReference type="Gene3D" id="3.30.160.60">
    <property type="entry name" value="Classic Zinc Finger"/>
    <property type="match status" value="3"/>
</dbReference>
<dbReference type="EMBL" id="GGLE01004578">
    <property type="protein sequence ID" value="MBY08704.1"/>
    <property type="molecule type" value="Transcribed_RNA"/>
</dbReference>
<evidence type="ECO:0000256" key="4">
    <source>
        <dbReference type="ARBA" id="ARBA00022490"/>
    </source>
</evidence>
<dbReference type="Pfam" id="PF00096">
    <property type="entry name" value="zf-C2H2"/>
    <property type="match status" value="3"/>
</dbReference>
<evidence type="ECO:0000256" key="3">
    <source>
        <dbReference type="ARBA" id="ARBA00005682"/>
    </source>
</evidence>
<dbReference type="SUPFAM" id="SSF57667">
    <property type="entry name" value="beta-beta-alpha zinc fingers"/>
    <property type="match status" value="2"/>
</dbReference>
<dbReference type="GeneID" id="135377395"/>
<dbReference type="InterPro" id="IPR013087">
    <property type="entry name" value="Znf_C2H2_type"/>
</dbReference>
<keyword evidence="4" id="KW-0963">Cytoplasm</keyword>
<keyword evidence="10" id="KW-0238">DNA-binding</keyword>
<dbReference type="GO" id="GO:0000978">
    <property type="term" value="F:RNA polymerase II cis-regulatory region sequence-specific DNA binding"/>
    <property type="evidence" value="ECO:0007669"/>
    <property type="project" value="TreeGrafter"/>
</dbReference>
<protein>
    <submittedName>
        <fullName evidence="15">Putative c2h2-type zn-finger protein</fullName>
    </submittedName>
</protein>
<evidence type="ECO:0000256" key="11">
    <source>
        <dbReference type="ARBA" id="ARBA00023163"/>
    </source>
</evidence>
<organism evidence="15">
    <name type="scientific">Ornithodoros turicata</name>
    <dbReference type="NCBI Taxonomy" id="34597"/>
    <lineage>
        <taxon>Eukaryota</taxon>
        <taxon>Metazoa</taxon>
        <taxon>Ecdysozoa</taxon>
        <taxon>Arthropoda</taxon>
        <taxon>Chelicerata</taxon>
        <taxon>Arachnida</taxon>
        <taxon>Acari</taxon>
        <taxon>Parasitiformes</taxon>
        <taxon>Ixodida</taxon>
        <taxon>Ixodoidea</taxon>
        <taxon>Argasidae</taxon>
        <taxon>Ornithodorinae</taxon>
        <taxon>Ornithodoros</taxon>
    </lineage>
</organism>
<dbReference type="AlphaFoldDB" id="A0A2R5LGR6"/>
<evidence type="ECO:0000256" key="9">
    <source>
        <dbReference type="ARBA" id="ARBA00023015"/>
    </source>
</evidence>
<dbReference type="KEGG" id="oti:135377395"/>
<dbReference type="GO" id="GO:0008270">
    <property type="term" value="F:zinc ion binding"/>
    <property type="evidence" value="ECO:0007669"/>
    <property type="project" value="UniProtKB-KW"/>
</dbReference>
<keyword evidence="11" id="KW-0804">Transcription</keyword>
<dbReference type="FunFam" id="3.30.160.60:FF:000092">
    <property type="entry name" value="Early growth response protein 3"/>
    <property type="match status" value="1"/>
</dbReference>
<feature type="domain" description="C2H2-type" evidence="14">
    <location>
        <begin position="197"/>
        <end position="226"/>
    </location>
</feature>
<keyword evidence="8" id="KW-0862">Zinc</keyword>
<dbReference type="InterPro" id="IPR036236">
    <property type="entry name" value="Znf_C2H2_sf"/>
</dbReference>
<accession>A0A2R5LGR6</accession>
<dbReference type="PANTHER" id="PTHR23235">
    <property type="entry name" value="KRUEPPEL-LIKE TRANSCRIPTION FACTOR"/>
    <property type="match status" value="1"/>
</dbReference>
<evidence type="ECO:0000256" key="5">
    <source>
        <dbReference type="ARBA" id="ARBA00022723"/>
    </source>
</evidence>
<dbReference type="SMART" id="SM00355">
    <property type="entry name" value="ZnF_C2H2"/>
    <property type="match status" value="3"/>
</dbReference>
<evidence type="ECO:0000256" key="13">
    <source>
        <dbReference type="PROSITE-ProRule" id="PRU00042"/>
    </source>
</evidence>
<keyword evidence="6" id="KW-0677">Repeat</keyword>
<comment type="similarity">
    <text evidence="3">Belongs to the EGR C2H2-type zinc-finger protein family.</text>
</comment>
<dbReference type="PROSITE" id="PS50157">
    <property type="entry name" value="ZINC_FINGER_C2H2_2"/>
    <property type="match status" value="3"/>
</dbReference>
<dbReference type="GO" id="GO:0000981">
    <property type="term" value="F:DNA-binding transcription factor activity, RNA polymerase II-specific"/>
    <property type="evidence" value="ECO:0007669"/>
    <property type="project" value="TreeGrafter"/>
</dbReference>
<name>A0A2R5LGR6_9ACAR</name>
<evidence type="ECO:0000313" key="15">
    <source>
        <dbReference type="EMBL" id="MBY08704.1"/>
    </source>
</evidence>
<dbReference type="PANTHER" id="PTHR23235:SF60">
    <property type="entry name" value="STRIPE, ISOFORM D"/>
    <property type="match status" value="1"/>
</dbReference>
<evidence type="ECO:0000256" key="7">
    <source>
        <dbReference type="ARBA" id="ARBA00022771"/>
    </source>
</evidence>
<evidence type="ECO:0000256" key="8">
    <source>
        <dbReference type="ARBA" id="ARBA00022833"/>
    </source>
</evidence>
<evidence type="ECO:0000256" key="6">
    <source>
        <dbReference type="ARBA" id="ARBA00022737"/>
    </source>
</evidence>
<evidence type="ECO:0000256" key="2">
    <source>
        <dbReference type="ARBA" id="ARBA00004496"/>
    </source>
</evidence>
<keyword evidence="9" id="KW-0805">Transcription regulation</keyword>
<feature type="domain" description="C2H2-type" evidence="14">
    <location>
        <begin position="227"/>
        <end position="254"/>
    </location>
</feature>
<keyword evidence="12" id="KW-0539">Nucleus</keyword>
<evidence type="ECO:0000259" key="14">
    <source>
        <dbReference type="PROSITE" id="PS50157"/>
    </source>
</evidence>
<feature type="domain" description="C2H2-type" evidence="14">
    <location>
        <begin position="255"/>
        <end position="282"/>
    </location>
</feature>
<keyword evidence="5" id="KW-0479">Metal-binding</keyword>
<dbReference type="GO" id="GO:0005737">
    <property type="term" value="C:cytoplasm"/>
    <property type="evidence" value="ECO:0007669"/>
    <property type="project" value="UniProtKB-SubCell"/>
</dbReference>
<dbReference type="GO" id="GO:0005634">
    <property type="term" value="C:nucleus"/>
    <property type="evidence" value="ECO:0007669"/>
    <property type="project" value="UniProtKB-SubCell"/>
</dbReference>
<dbReference type="RefSeq" id="XP_064465835.1">
    <property type="nucleotide sequence ID" value="XM_064609765.1"/>
</dbReference>
<evidence type="ECO:0000256" key="1">
    <source>
        <dbReference type="ARBA" id="ARBA00004123"/>
    </source>
</evidence>